<dbReference type="InterPro" id="IPR011990">
    <property type="entry name" value="TPR-like_helical_dom_sf"/>
</dbReference>
<dbReference type="SUPFAM" id="SSF48452">
    <property type="entry name" value="TPR-like"/>
    <property type="match status" value="1"/>
</dbReference>
<reference evidence="2" key="1">
    <citation type="journal article" date="2014" name="Int. J. Syst. Evol. Microbiol.">
        <title>Complete genome sequence of Corynebacterium casei LMG S-19264T (=DSM 44701T), isolated from a smear-ripened cheese.</title>
        <authorList>
            <consortium name="US DOE Joint Genome Institute (JGI-PGF)"/>
            <person name="Walter F."/>
            <person name="Albersmeier A."/>
            <person name="Kalinowski J."/>
            <person name="Ruckert C."/>
        </authorList>
    </citation>
    <scope>NUCLEOTIDE SEQUENCE</scope>
    <source>
        <strain evidence="2">JCM 13306</strain>
    </source>
</reference>
<dbReference type="SUPFAM" id="SSF56235">
    <property type="entry name" value="N-terminal nucleophile aminohydrolases (Ntn hydrolases)"/>
    <property type="match status" value="1"/>
</dbReference>
<dbReference type="Gene3D" id="3.60.20.10">
    <property type="entry name" value="Glutamine Phosphoribosylpyrophosphate, subunit 1, domain 1"/>
    <property type="match status" value="1"/>
</dbReference>
<name>A0A919KIY7_9XANT</name>
<dbReference type="PANTHER" id="PTHR39328">
    <property type="entry name" value="BLL2871 PROTEIN"/>
    <property type="match status" value="1"/>
</dbReference>
<dbReference type="InterPro" id="IPR029055">
    <property type="entry name" value="Ntn_hydrolases_N"/>
</dbReference>
<evidence type="ECO:0000256" key="1">
    <source>
        <dbReference type="SAM" id="SignalP"/>
    </source>
</evidence>
<feature type="chain" id="PRO_5038126044" description="DUF1028 domain-containing protein" evidence="1">
    <location>
        <begin position="23"/>
        <end position="329"/>
    </location>
</feature>
<protein>
    <recommendedName>
        <fullName evidence="4">DUF1028 domain-containing protein</fullName>
    </recommendedName>
</protein>
<organism evidence="2 3">
    <name type="scientific">Xanthomonas boreopolis</name>
    <dbReference type="NCBI Taxonomy" id="86183"/>
    <lineage>
        <taxon>Bacteria</taxon>
        <taxon>Pseudomonadati</taxon>
        <taxon>Pseudomonadota</taxon>
        <taxon>Gammaproteobacteria</taxon>
        <taxon>Lysobacterales</taxon>
        <taxon>Lysobacteraceae</taxon>
        <taxon>Xanthomonas</taxon>
    </lineage>
</organism>
<evidence type="ECO:0000313" key="2">
    <source>
        <dbReference type="EMBL" id="GHH57682.1"/>
    </source>
</evidence>
<gene>
    <name evidence="2" type="ORF">GCM10009090_29180</name>
</gene>
<keyword evidence="1" id="KW-0732">Signal</keyword>
<dbReference type="Pfam" id="PF06267">
    <property type="entry name" value="DUF1028"/>
    <property type="match status" value="1"/>
</dbReference>
<feature type="signal peptide" evidence="1">
    <location>
        <begin position="1"/>
        <end position="22"/>
    </location>
</feature>
<accession>A0A919KIY7</accession>
<dbReference type="InterPro" id="IPR010430">
    <property type="entry name" value="DUF1028"/>
</dbReference>
<proteinExistence type="predicted"/>
<comment type="caution">
    <text evidence="2">The sequence shown here is derived from an EMBL/GenBank/DDBJ whole genome shotgun (WGS) entry which is preliminary data.</text>
</comment>
<dbReference type="EMBL" id="BNBA01000026">
    <property type="protein sequence ID" value="GHH57682.1"/>
    <property type="molecule type" value="Genomic_DNA"/>
</dbReference>
<evidence type="ECO:0008006" key="4">
    <source>
        <dbReference type="Google" id="ProtNLM"/>
    </source>
</evidence>
<dbReference type="AlphaFoldDB" id="A0A919KIY7"/>
<dbReference type="Proteomes" id="UP000623958">
    <property type="component" value="Unassembled WGS sequence"/>
</dbReference>
<sequence>MKVGAIPAIALACLAFPFESDATFSIAACAPDGSCGVAVATNNLAVGASVIHAKAGVGALATQFETNPAYGPRGLELLAAGLSPADVVAELLAKDGDFDGTTIAARQVAIVDAAGASTAYTGQEAAASPWAGARHGKGYSVQGNGLASGRVLAAMEAEFLSCRAALPKCLMAGLEAGDRAGGQAIGELSAALLVRTPAGGWEDIDLRVDASAFPVLDLRRLLDRHDAHQAMIKAERLAERGKIAEAKVSLAEALHLSWQWDRIWRRAARLSMRLGQPEESLGQLGVFVAQNPAWARTELQDPVYRPLHGNALFRSWVDVSSGEELPDDQ</sequence>
<dbReference type="PANTHER" id="PTHR39328:SF1">
    <property type="entry name" value="BLL2871 PROTEIN"/>
    <property type="match status" value="1"/>
</dbReference>
<dbReference type="RefSeq" id="WP_434029708.1">
    <property type="nucleotide sequence ID" value="NZ_BNBA01000026.1"/>
</dbReference>
<evidence type="ECO:0000313" key="3">
    <source>
        <dbReference type="Proteomes" id="UP000623958"/>
    </source>
</evidence>
<reference evidence="2" key="2">
    <citation type="submission" date="2020-09" db="EMBL/GenBank/DDBJ databases">
        <authorList>
            <person name="Sun Q."/>
            <person name="Ohkuma M."/>
        </authorList>
    </citation>
    <scope>NUCLEOTIDE SEQUENCE</scope>
    <source>
        <strain evidence="2">JCM 13306</strain>
    </source>
</reference>
<keyword evidence="3" id="KW-1185">Reference proteome</keyword>